<dbReference type="AlphaFoldDB" id="A0A922SFD7"/>
<evidence type="ECO:0000313" key="3">
    <source>
        <dbReference type="Proteomes" id="UP000814243"/>
    </source>
</evidence>
<organism evidence="2 3">
    <name type="scientific">Spodoptera exigua</name>
    <name type="common">Beet armyworm</name>
    <name type="synonym">Noctua fulgens</name>
    <dbReference type="NCBI Taxonomy" id="7107"/>
    <lineage>
        <taxon>Eukaryota</taxon>
        <taxon>Metazoa</taxon>
        <taxon>Ecdysozoa</taxon>
        <taxon>Arthropoda</taxon>
        <taxon>Hexapoda</taxon>
        <taxon>Insecta</taxon>
        <taxon>Pterygota</taxon>
        <taxon>Neoptera</taxon>
        <taxon>Endopterygota</taxon>
        <taxon>Lepidoptera</taxon>
        <taxon>Glossata</taxon>
        <taxon>Ditrysia</taxon>
        <taxon>Noctuoidea</taxon>
        <taxon>Noctuidae</taxon>
        <taxon>Amphipyrinae</taxon>
        <taxon>Spodoptera</taxon>
    </lineage>
</organism>
<comment type="caution">
    <text evidence="2">The sequence shown here is derived from an EMBL/GenBank/DDBJ whole genome shotgun (WGS) entry which is preliminary data.</text>
</comment>
<reference evidence="2" key="1">
    <citation type="journal article" date="2021" name="G3 (Bethesda)">
        <title>Genome and transcriptome analysis of the beet armyworm Spodoptera exigua reveals targets for pest control. .</title>
        <authorList>
            <person name="Simon S."/>
            <person name="Breeschoten T."/>
            <person name="Jansen H.J."/>
            <person name="Dirks R.P."/>
            <person name="Schranz M.E."/>
            <person name="Ros V.I.D."/>
        </authorList>
    </citation>
    <scope>NUCLEOTIDE SEQUENCE</scope>
    <source>
        <strain evidence="2">TB_SE_WUR_2020</strain>
    </source>
</reference>
<feature type="transmembrane region" description="Helical" evidence="1">
    <location>
        <begin position="112"/>
        <end position="131"/>
    </location>
</feature>
<sequence>MNSKWRGSLYEPPYHCQAEFPNNTKSINGDYDICDFRPQFLGAIQLGLALRVEETQPEKILDLGENIQGYVYCDNHCFSYCLPEYRKPNGIAIIELLVVWEKPGLGKYKWRLWKNVFVIIIGIFLFVAGTYSNAKGLILNL</sequence>
<dbReference type="Proteomes" id="UP000814243">
    <property type="component" value="Unassembled WGS sequence"/>
</dbReference>
<evidence type="ECO:0000313" key="2">
    <source>
        <dbReference type="EMBL" id="KAH9635645.1"/>
    </source>
</evidence>
<accession>A0A922SFD7</accession>
<name>A0A922SFD7_SPOEX</name>
<dbReference type="EMBL" id="JACEFF010000538">
    <property type="protein sequence ID" value="KAH9635645.1"/>
    <property type="molecule type" value="Genomic_DNA"/>
</dbReference>
<keyword evidence="1" id="KW-1133">Transmembrane helix</keyword>
<gene>
    <name evidence="2" type="ORF">HF086_001436</name>
</gene>
<keyword evidence="1" id="KW-0472">Membrane</keyword>
<evidence type="ECO:0000256" key="1">
    <source>
        <dbReference type="SAM" id="Phobius"/>
    </source>
</evidence>
<protein>
    <submittedName>
        <fullName evidence="2">Uncharacterized protein</fullName>
    </submittedName>
</protein>
<proteinExistence type="predicted"/>
<keyword evidence="1" id="KW-0812">Transmembrane</keyword>